<dbReference type="Proteomes" id="UP000660801">
    <property type="component" value="Unassembled WGS sequence"/>
</dbReference>
<keyword evidence="1" id="KW-0472">Membrane</keyword>
<feature type="transmembrane region" description="Helical" evidence="1">
    <location>
        <begin position="174"/>
        <end position="197"/>
    </location>
</feature>
<evidence type="ECO:0000256" key="1">
    <source>
        <dbReference type="SAM" id="Phobius"/>
    </source>
</evidence>
<sequence length="270" mass="30782">MFLKLVKYEFKTVNKWYLGLYGSIITLSLIIGLWIRGGLEKNDFWTAMFNETSELYGTHTYPYESGSTSVLPEVFGMIVTIAFFSLFVALGISTLFLIIRRFKNSVYDREGYLTLTLPVTKHEIILSKLTAAFIWTILSVLTLLISVALIGFIISFDHVNWEQLFHIRALDWISIVQGFLFFVLSTTSSILLIYLAISIGQLFNDNRVIFGFMAYVGISIVMTTLSLLISANFNIGESLFVSYSIAQDLILSILYYFGTYYILKNKVNLQ</sequence>
<organism evidence="2 3">
    <name type="scientific">Streptococcus himalayensis</name>
    <dbReference type="NCBI Taxonomy" id="1888195"/>
    <lineage>
        <taxon>Bacteria</taxon>
        <taxon>Bacillati</taxon>
        <taxon>Bacillota</taxon>
        <taxon>Bacilli</taxon>
        <taxon>Lactobacillales</taxon>
        <taxon>Streptococcaceae</taxon>
        <taxon>Streptococcus</taxon>
    </lineage>
</organism>
<dbReference type="AlphaFoldDB" id="A0A917A6B1"/>
<dbReference type="EMBL" id="BMJN01000012">
    <property type="protein sequence ID" value="GGE30165.1"/>
    <property type="molecule type" value="Genomic_DNA"/>
</dbReference>
<keyword evidence="3" id="KW-1185">Reference proteome</keyword>
<feature type="transmembrane region" description="Helical" evidence="1">
    <location>
        <begin position="209"/>
        <end position="229"/>
    </location>
</feature>
<feature type="transmembrane region" description="Helical" evidence="1">
    <location>
        <begin position="16"/>
        <end position="35"/>
    </location>
</feature>
<keyword evidence="1" id="KW-1133">Transmembrane helix</keyword>
<reference evidence="2" key="1">
    <citation type="journal article" date="2014" name="Int. J. Syst. Evol. Microbiol.">
        <title>Complete genome sequence of Corynebacterium casei LMG S-19264T (=DSM 44701T), isolated from a smear-ripened cheese.</title>
        <authorList>
            <consortium name="US DOE Joint Genome Institute (JGI-PGF)"/>
            <person name="Walter F."/>
            <person name="Albersmeier A."/>
            <person name="Kalinowski J."/>
            <person name="Ruckert C."/>
        </authorList>
    </citation>
    <scope>NUCLEOTIDE SEQUENCE</scope>
    <source>
        <strain evidence="2">CGMCC 1.15533</strain>
    </source>
</reference>
<keyword evidence="1" id="KW-0812">Transmembrane</keyword>
<gene>
    <name evidence="2" type="ORF">GCM10011510_09260</name>
</gene>
<feature type="transmembrane region" description="Helical" evidence="1">
    <location>
        <begin position="241"/>
        <end position="263"/>
    </location>
</feature>
<comment type="caution">
    <text evidence="2">The sequence shown here is derived from an EMBL/GenBank/DDBJ whole genome shotgun (WGS) entry which is preliminary data.</text>
</comment>
<accession>A0A917A6B1</accession>
<protein>
    <submittedName>
        <fullName evidence="2">Membrane protein</fullName>
    </submittedName>
</protein>
<dbReference type="RefSeq" id="WP_068993075.1">
    <property type="nucleotide sequence ID" value="NZ_BMJN01000012.1"/>
</dbReference>
<name>A0A917A6B1_9STRE</name>
<dbReference type="OrthoDB" id="9816138at2"/>
<evidence type="ECO:0000313" key="3">
    <source>
        <dbReference type="Proteomes" id="UP000660801"/>
    </source>
</evidence>
<evidence type="ECO:0000313" key="2">
    <source>
        <dbReference type="EMBL" id="GGE30165.1"/>
    </source>
</evidence>
<proteinExistence type="predicted"/>
<feature type="transmembrane region" description="Helical" evidence="1">
    <location>
        <begin position="74"/>
        <end position="99"/>
    </location>
</feature>
<reference evidence="2" key="2">
    <citation type="submission" date="2020-09" db="EMBL/GenBank/DDBJ databases">
        <authorList>
            <person name="Sun Q."/>
            <person name="Zhou Y."/>
        </authorList>
    </citation>
    <scope>NUCLEOTIDE SEQUENCE</scope>
    <source>
        <strain evidence="2">CGMCC 1.15533</strain>
    </source>
</reference>
<feature type="transmembrane region" description="Helical" evidence="1">
    <location>
        <begin position="131"/>
        <end position="154"/>
    </location>
</feature>